<keyword evidence="8" id="KW-1133">Transmembrane helix</keyword>
<gene>
    <name evidence="10" type="ORF">GEV02_21535</name>
</gene>
<evidence type="ECO:0000259" key="9">
    <source>
        <dbReference type="Pfam" id="PF01514"/>
    </source>
</evidence>
<evidence type="ECO:0000256" key="3">
    <source>
        <dbReference type="ARBA" id="ARBA00022729"/>
    </source>
</evidence>
<comment type="caution">
    <text evidence="10">The sequence shown here is derived from an EMBL/GenBank/DDBJ whole genome shotgun (WGS) entry which is preliminary data.</text>
</comment>
<dbReference type="PRINTS" id="PR01338">
    <property type="entry name" value="TYPE3OMKPROT"/>
</dbReference>
<dbReference type="Gene3D" id="3.30.300.30">
    <property type="match status" value="1"/>
</dbReference>
<dbReference type="Proteomes" id="UP000440498">
    <property type="component" value="Unassembled WGS sequence"/>
</dbReference>
<evidence type="ECO:0000256" key="4">
    <source>
        <dbReference type="ARBA" id="ARBA00023136"/>
    </source>
</evidence>
<dbReference type="GO" id="GO:0009279">
    <property type="term" value="C:cell outer membrane"/>
    <property type="evidence" value="ECO:0007669"/>
    <property type="project" value="UniProtKB-SubCell"/>
</dbReference>
<dbReference type="PANTHER" id="PTHR30046">
    <property type="entry name" value="FLAGELLAR M-RING PROTEIN"/>
    <property type="match status" value="1"/>
</dbReference>
<dbReference type="Pfam" id="PF01514">
    <property type="entry name" value="YscJ_FliF"/>
    <property type="match status" value="1"/>
</dbReference>
<dbReference type="EMBL" id="WHUG01000009">
    <property type="protein sequence ID" value="MQA40730.1"/>
    <property type="molecule type" value="Genomic_DNA"/>
</dbReference>
<dbReference type="NCBIfam" id="TIGR02544">
    <property type="entry name" value="III_secr_YscJ"/>
    <property type="match status" value="1"/>
</dbReference>
<reference evidence="10 11" key="1">
    <citation type="submission" date="2019-10" db="EMBL/GenBank/DDBJ databases">
        <title>Two novel species isolated from a subtropical stream in China.</title>
        <authorList>
            <person name="Lu H."/>
        </authorList>
    </citation>
    <scope>NUCLEOTIDE SEQUENCE [LARGE SCALE GENOMIC DNA]</scope>
    <source>
        <strain evidence="10 11">FT29W</strain>
    </source>
</reference>
<keyword evidence="3 8" id="KW-0732">Signal</keyword>
<dbReference type="PANTHER" id="PTHR30046:SF2">
    <property type="entry name" value="YOP PROTEINS TRANSLOCATION LIPOPROTEIN J"/>
    <property type="match status" value="1"/>
</dbReference>
<comment type="similarity">
    <text evidence="2 8">Belongs to the YscJ lipoprotein family.</text>
</comment>
<keyword evidence="4 8" id="KW-0472">Membrane</keyword>
<protein>
    <recommendedName>
        <fullName evidence="8">Lipoprotein</fullName>
    </recommendedName>
</protein>
<dbReference type="GO" id="GO:0009306">
    <property type="term" value="P:protein secretion"/>
    <property type="evidence" value="ECO:0007669"/>
    <property type="project" value="InterPro"/>
</dbReference>
<dbReference type="PROSITE" id="PS51257">
    <property type="entry name" value="PROKAR_LIPOPROTEIN"/>
    <property type="match status" value="1"/>
</dbReference>
<organism evidence="10 11">
    <name type="scientific">Rugamonas aquatica</name>
    <dbReference type="NCBI Taxonomy" id="2743357"/>
    <lineage>
        <taxon>Bacteria</taxon>
        <taxon>Pseudomonadati</taxon>
        <taxon>Pseudomonadota</taxon>
        <taxon>Betaproteobacteria</taxon>
        <taxon>Burkholderiales</taxon>
        <taxon>Oxalobacteraceae</taxon>
        <taxon>Telluria group</taxon>
        <taxon>Rugamonas</taxon>
    </lineage>
</organism>
<evidence type="ECO:0000256" key="1">
    <source>
        <dbReference type="ARBA" id="ARBA00004459"/>
    </source>
</evidence>
<feature type="chain" id="PRO_5025716792" description="Lipoprotein" evidence="8">
    <location>
        <begin position="27"/>
        <end position="255"/>
    </location>
</feature>
<evidence type="ECO:0000313" key="11">
    <source>
        <dbReference type="Proteomes" id="UP000440498"/>
    </source>
</evidence>
<name>A0A6A7N6P3_9BURK</name>
<evidence type="ECO:0000256" key="8">
    <source>
        <dbReference type="RuleBase" id="RU364102"/>
    </source>
</evidence>
<feature type="transmembrane region" description="Helical" evidence="8">
    <location>
        <begin position="230"/>
        <end position="251"/>
    </location>
</feature>
<keyword evidence="5 8" id="KW-0564">Palmitate</keyword>
<keyword evidence="11" id="KW-1185">Reference proteome</keyword>
<dbReference type="Gene3D" id="3.30.70.1530">
    <property type="entry name" value="Hypothetical protein rpa1041"/>
    <property type="match status" value="1"/>
</dbReference>
<accession>A0A6A7N6P3</accession>
<dbReference type="AlphaFoldDB" id="A0A6A7N6P3"/>
<dbReference type="InterPro" id="IPR043427">
    <property type="entry name" value="YscJ/FliF"/>
</dbReference>
<comment type="subcellular location">
    <subcellularLocation>
        <location evidence="1">Cell outer membrane</location>
        <topology evidence="1">Lipid-anchor</topology>
    </subcellularLocation>
</comment>
<dbReference type="InterPro" id="IPR003282">
    <property type="entry name" value="T3SS_SctJ"/>
</dbReference>
<keyword evidence="7 8" id="KW-0449">Lipoprotein</keyword>
<sequence>MKSSIFRSLVCSAALAILLSACSARVELLAQVSEDQANDVLAALINRGISAEKQAGKEGLVSVRVAQTQVAEAIGIMRSQGLPHPAHARMGEVFKKEGLISSPLEERARMVYALSQELAGTISHIDGVITAEVHVVLPERAGFGEAGNASSAAVFIKHQDTVDMKPVVPQIRRLVANSISGLDYDKVSVVLVAAAPAAEAGGAPAEAAASANESVLGLEVASGSAGRLRLLLMALALAGLGGAASAALLWWRSRA</sequence>
<proteinExistence type="inferred from homology"/>
<feature type="signal peptide" evidence="8">
    <location>
        <begin position="1"/>
        <end position="26"/>
    </location>
</feature>
<evidence type="ECO:0000256" key="7">
    <source>
        <dbReference type="ARBA" id="ARBA00023288"/>
    </source>
</evidence>
<evidence type="ECO:0000256" key="2">
    <source>
        <dbReference type="ARBA" id="ARBA00009509"/>
    </source>
</evidence>
<dbReference type="RefSeq" id="WP_152840021.1">
    <property type="nucleotide sequence ID" value="NZ_WHUG01000009.1"/>
</dbReference>
<keyword evidence="6 8" id="KW-0998">Cell outer membrane</keyword>
<dbReference type="InterPro" id="IPR006182">
    <property type="entry name" value="FliF_N_dom"/>
</dbReference>
<dbReference type="InterPro" id="IPR045851">
    <property type="entry name" value="AMP-bd_C_sf"/>
</dbReference>
<evidence type="ECO:0000256" key="6">
    <source>
        <dbReference type="ARBA" id="ARBA00023237"/>
    </source>
</evidence>
<evidence type="ECO:0000313" key="10">
    <source>
        <dbReference type="EMBL" id="MQA40730.1"/>
    </source>
</evidence>
<keyword evidence="8" id="KW-0812">Transmembrane</keyword>
<feature type="domain" description="Flagellar M-ring N-terminal" evidence="9">
    <location>
        <begin position="25"/>
        <end position="190"/>
    </location>
</feature>
<evidence type="ECO:0000256" key="5">
    <source>
        <dbReference type="ARBA" id="ARBA00023139"/>
    </source>
</evidence>